<feature type="domain" description="B3/B4 tRNA-binding" evidence="1">
    <location>
        <begin position="74"/>
        <end position="228"/>
    </location>
</feature>
<comment type="caution">
    <text evidence="2">The sequence shown here is derived from an EMBL/GenBank/DDBJ whole genome shotgun (WGS) entry which is preliminary data.</text>
</comment>
<name>A0ABQ2YUW5_9ACTN</name>
<proteinExistence type="predicted"/>
<gene>
    <name evidence="2" type="ORF">GCM10010324_43870</name>
</gene>
<dbReference type="InterPro" id="IPR020825">
    <property type="entry name" value="Phe-tRNA_synthase-like_B3/B4"/>
</dbReference>
<dbReference type="SMART" id="SM00873">
    <property type="entry name" value="B3_4"/>
    <property type="match status" value="1"/>
</dbReference>
<dbReference type="Gene3D" id="3.50.40.10">
    <property type="entry name" value="Phenylalanyl-trna Synthetase, Chain B, domain 3"/>
    <property type="match status" value="1"/>
</dbReference>
<reference evidence="3" key="1">
    <citation type="journal article" date="2019" name="Int. J. Syst. Evol. Microbiol.">
        <title>The Global Catalogue of Microorganisms (GCM) 10K type strain sequencing project: providing services to taxonomists for standard genome sequencing and annotation.</title>
        <authorList>
            <consortium name="The Broad Institute Genomics Platform"/>
            <consortium name="The Broad Institute Genome Sequencing Center for Infectious Disease"/>
            <person name="Wu L."/>
            <person name="Ma J."/>
        </authorList>
    </citation>
    <scope>NUCLEOTIDE SEQUENCE [LARGE SCALE GENOMIC DNA]</scope>
    <source>
        <strain evidence="3">JCM 4586</strain>
    </source>
</reference>
<dbReference type="Proteomes" id="UP000659223">
    <property type="component" value="Unassembled WGS sequence"/>
</dbReference>
<sequence>MSPDPDLDLDLEAAAASVHVEAAVRALRPDFTVLVIAADGLPAGPSDPWSREQLAEAAATAEGLGDVTAEPHIAAWRAAYGAFGAKPGRTRNSAEALIRRAPAGLPEVSLLVDVYNAVSVAHRLPVGGEDLAAYAGAPRLVRATGDEPFDTVAGGAPAVEHPEPGEVIWRDDLGATCRRWNHRQCVRTRITEKSTSALFLLERLDPMPLDALHAAADDLLARLRERAPELRAVSRLV</sequence>
<dbReference type="PANTHER" id="PTHR39209:SF2">
    <property type="entry name" value="CYTOPLASMIC PROTEIN"/>
    <property type="match status" value="1"/>
</dbReference>
<accession>A0ABQ2YUW5</accession>
<keyword evidence="3" id="KW-1185">Reference proteome</keyword>
<dbReference type="Pfam" id="PF03483">
    <property type="entry name" value="B3_4"/>
    <property type="match status" value="1"/>
</dbReference>
<dbReference type="RefSeq" id="WP_190023421.1">
    <property type="nucleotide sequence ID" value="NZ_BMUT01000009.1"/>
</dbReference>
<evidence type="ECO:0000259" key="1">
    <source>
        <dbReference type="SMART" id="SM00873"/>
    </source>
</evidence>
<dbReference type="PANTHER" id="PTHR39209">
    <property type="match status" value="1"/>
</dbReference>
<evidence type="ECO:0000313" key="2">
    <source>
        <dbReference type="EMBL" id="GGX93170.1"/>
    </source>
</evidence>
<dbReference type="InterPro" id="IPR005146">
    <property type="entry name" value="B3/B4_tRNA-bd"/>
</dbReference>
<evidence type="ECO:0000313" key="3">
    <source>
        <dbReference type="Proteomes" id="UP000659223"/>
    </source>
</evidence>
<organism evidence="2 3">
    <name type="scientific">Streptomyces hiroshimensis</name>
    <dbReference type="NCBI Taxonomy" id="66424"/>
    <lineage>
        <taxon>Bacteria</taxon>
        <taxon>Bacillati</taxon>
        <taxon>Actinomycetota</taxon>
        <taxon>Actinomycetes</taxon>
        <taxon>Kitasatosporales</taxon>
        <taxon>Streptomycetaceae</taxon>
        <taxon>Streptomyces</taxon>
    </lineage>
</organism>
<dbReference type="EMBL" id="BMUT01000009">
    <property type="protein sequence ID" value="GGX93170.1"/>
    <property type="molecule type" value="Genomic_DNA"/>
</dbReference>
<protein>
    <recommendedName>
        <fullName evidence="1">B3/B4 tRNA-binding domain-containing protein</fullName>
    </recommendedName>
</protein>
<dbReference type="SUPFAM" id="SSF56037">
    <property type="entry name" value="PheT/TilS domain"/>
    <property type="match status" value="1"/>
</dbReference>